<evidence type="ECO:0000256" key="7">
    <source>
        <dbReference type="ARBA" id="ARBA00022989"/>
    </source>
</evidence>
<dbReference type="GO" id="GO:0006508">
    <property type="term" value="P:proteolysis"/>
    <property type="evidence" value="ECO:0007669"/>
    <property type="project" value="UniProtKB-KW"/>
</dbReference>
<feature type="transmembrane region" description="Helical" evidence="11">
    <location>
        <begin position="40"/>
        <end position="61"/>
    </location>
</feature>
<comment type="similarity">
    <text evidence="10">Belongs to the peptidase M48 family.</text>
</comment>
<comment type="caution">
    <text evidence="13">The sequence shown here is derived from an EMBL/GenBank/DDBJ whole genome shotgun (WGS) entry which is preliminary data.</text>
</comment>
<dbReference type="InterPro" id="IPR001915">
    <property type="entry name" value="Peptidase_M48"/>
</dbReference>
<feature type="transmembrane region" description="Helical" evidence="11">
    <location>
        <begin position="219"/>
        <end position="238"/>
    </location>
</feature>
<dbReference type="AlphaFoldDB" id="A0A3R9QS98"/>
<organism evidence="13 14">
    <name type="scientific">Candidatus Korarchaeum cryptofilum</name>
    <dbReference type="NCBI Taxonomy" id="498846"/>
    <lineage>
        <taxon>Archaea</taxon>
        <taxon>Thermoproteota</taxon>
        <taxon>Candidatus Korarchaeia</taxon>
        <taxon>Candidatus Korarchaeales</taxon>
        <taxon>Candidatus Korarchaeaceae</taxon>
        <taxon>Candidatus Korarchaeum</taxon>
    </lineage>
</organism>
<feature type="domain" description="Peptidase M48" evidence="12">
    <location>
        <begin position="169"/>
        <end position="318"/>
    </location>
</feature>
<dbReference type="PANTHER" id="PTHR43221:SF2">
    <property type="entry name" value="PROTEASE HTPX HOMOLOG"/>
    <property type="match status" value="1"/>
</dbReference>
<reference evidence="13 14" key="1">
    <citation type="submission" date="2018-10" db="EMBL/GenBank/DDBJ databases">
        <title>Co-occurring genomic capacity for anaerobic methane metabolism and dissimilatory sulfite reduction discovered in the Korarchaeota.</title>
        <authorList>
            <person name="Mckay L.J."/>
            <person name="Dlakic M."/>
            <person name="Fields M.W."/>
            <person name="Delmont T.O."/>
            <person name="Eren A.M."/>
            <person name="Jay Z.J."/>
            <person name="Klingelsmith K.B."/>
            <person name="Rusch D.B."/>
            <person name="Inskeep W.P."/>
        </authorList>
    </citation>
    <scope>NUCLEOTIDE SEQUENCE [LARGE SCALE GENOMIC DNA]</scope>
    <source>
        <strain evidence="13 14">WS</strain>
    </source>
</reference>
<keyword evidence="3 11" id="KW-0812">Transmembrane</keyword>
<evidence type="ECO:0000313" key="13">
    <source>
        <dbReference type="EMBL" id="RSN69196.1"/>
    </source>
</evidence>
<evidence type="ECO:0000256" key="5">
    <source>
        <dbReference type="ARBA" id="ARBA00022801"/>
    </source>
</evidence>
<evidence type="ECO:0000256" key="11">
    <source>
        <dbReference type="SAM" id="Phobius"/>
    </source>
</evidence>
<keyword evidence="8 10" id="KW-0482">Metalloprotease</keyword>
<protein>
    <recommendedName>
        <fullName evidence="12">Peptidase M48 domain-containing protein</fullName>
    </recommendedName>
</protein>
<dbReference type="GO" id="GO:0004222">
    <property type="term" value="F:metalloendopeptidase activity"/>
    <property type="evidence" value="ECO:0007669"/>
    <property type="project" value="InterPro"/>
</dbReference>
<proteinExistence type="inferred from homology"/>
<evidence type="ECO:0000256" key="1">
    <source>
        <dbReference type="ARBA" id="ARBA00022475"/>
    </source>
</evidence>
<dbReference type="Pfam" id="PF01435">
    <property type="entry name" value="Peptidase_M48"/>
    <property type="match status" value="1"/>
</dbReference>
<feature type="transmembrane region" description="Helical" evidence="11">
    <location>
        <begin position="250"/>
        <end position="269"/>
    </location>
</feature>
<evidence type="ECO:0000256" key="10">
    <source>
        <dbReference type="RuleBase" id="RU003983"/>
    </source>
</evidence>
<dbReference type="GO" id="GO:0046872">
    <property type="term" value="F:metal ion binding"/>
    <property type="evidence" value="ECO:0007669"/>
    <property type="project" value="UniProtKB-KW"/>
</dbReference>
<dbReference type="EMBL" id="RCOR01000021">
    <property type="protein sequence ID" value="RSN69196.1"/>
    <property type="molecule type" value="Genomic_DNA"/>
</dbReference>
<dbReference type="InterPro" id="IPR050083">
    <property type="entry name" value="HtpX_protease"/>
</dbReference>
<feature type="transmembrane region" description="Helical" evidence="11">
    <location>
        <begin position="111"/>
        <end position="128"/>
    </location>
</feature>
<keyword evidence="4" id="KW-0479">Metal-binding</keyword>
<keyword evidence="1" id="KW-1003">Cell membrane</keyword>
<evidence type="ECO:0000259" key="12">
    <source>
        <dbReference type="Pfam" id="PF01435"/>
    </source>
</evidence>
<keyword evidence="6 10" id="KW-0862">Zinc</keyword>
<dbReference type="Gene3D" id="3.30.2010.10">
    <property type="entry name" value="Metalloproteases ('zincins'), catalytic domain"/>
    <property type="match status" value="1"/>
</dbReference>
<dbReference type="PANTHER" id="PTHR43221">
    <property type="entry name" value="PROTEASE HTPX"/>
    <property type="match status" value="1"/>
</dbReference>
<comment type="cofactor">
    <cofactor evidence="10">
        <name>Zn(2+)</name>
        <dbReference type="ChEBI" id="CHEBI:29105"/>
    </cofactor>
    <text evidence="10">Binds 1 zinc ion per subunit.</text>
</comment>
<evidence type="ECO:0000256" key="4">
    <source>
        <dbReference type="ARBA" id="ARBA00022723"/>
    </source>
</evidence>
<name>A0A3R9QS98_9CREN</name>
<evidence type="ECO:0000256" key="9">
    <source>
        <dbReference type="ARBA" id="ARBA00023136"/>
    </source>
</evidence>
<evidence type="ECO:0000256" key="2">
    <source>
        <dbReference type="ARBA" id="ARBA00022670"/>
    </source>
</evidence>
<gene>
    <name evidence="13" type="ORF">D9Q81_04080</name>
</gene>
<keyword evidence="9 11" id="KW-0472">Membrane</keyword>
<feature type="transmembrane region" description="Helical" evidence="11">
    <location>
        <begin position="81"/>
        <end position="105"/>
    </location>
</feature>
<accession>A0A3R9QS98</accession>
<evidence type="ECO:0000256" key="6">
    <source>
        <dbReference type="ARBA" id="ARBA00022833"/>
    </source>
</evidence>
<feature type="transmembrane region" description="Helical" evidence="11">
    <location>
        <begin position="12"/>
        <end position="34"/>
    </location>
</feature>
<keyword evidence="2 10" id="KW-0645">Protease</keyword>
<evidence type="ECO:0000313" key="14">
    <source>
        <dbReference type="Proteomes" id="UP000278149"/>
    </source>
</evidence>
<evidence type="ECO:0000256" key="8">
    <source>
        <dbReference type="ARBA" id="ARBA00023049"/>
    </source>
</evidence>
<keyword evidence="5 10" id="KW-0378">Hydrolase</keyword>
<dbReference type="Proteomes" id="UP000278149">
    <property type="component" value="Unassembled WGS sequence"/>
</dbReference>
<sequence length="322" mass="37214">MRMRGLRTSAEKILDNIYAFFIFIITASIGMAVFSGLLNIFNALLISILLDIAFVAISYYLEYRMRVREEKPSEILLSYIFLDDVLLLFLYQWTIIFPMIIPLLISTKGSPFHVILLAPLGTIAWIYLTTKFPLFSFLTKIEPLDYQVPYKVYVAKYERAGKFKEKLEKANANALVSGIIRPKIILLPSLFEFLNEDEIRGVIAHEIGHIVHKDHLKSLFPITVNIISVEFLALFFYYSYVVGDDKVGSLFFMLGMLLSVIPFFFSFYVRRMELKADLYAARAVGKDTYISALRKLHEYGIPRDWSGDHPPLEKRIDYVLKN</sequence>
<keyword evidence="7 11" id="KW-1133">Transmembrane helix</keyword>
<evidence type="ECO:0000256" key="3">
    <source>
        <dbReference type="ARBA" id="ARBA00022692"/>
    </source>
</evidence>